<dbReference type="SUPFAM" id="SSF51045">
    <property type="entry name" value="WW domain"/>
    <property type="match status" value="1"/>
</dbReference>
<dbReference type="PANTHER" id="PTHR35559">
    <property type="entry name" value="CHITIN-BINDING TYPE-4 DOMAIN-CONTAINING PROTEIN"/>
    <property type="match status" value="1"/>
</dbReference>
<keyword evidence="2" id="KW-0812">Transmembrane</keyword>
<dbReference type="Gene3D" id="2.70.50.70">
    <property type="match status" value="1"/>
</dbReference>
<evidence type="ECO:0000256" key="1">
    <source>
        <dbReference type="SAM" id="MobiDB-lite"/>
    </source>
</evidence>
<organism evidence="5">
    <name type="scientific">Lotharella globosa</name>
    <dbReference type="NCBI Taxonomy" id="91324"/>
    <lineage>
        <taxon>Eukaryota</taxon>
        <taxon>Sar</taxon>
        <taxon>Rhizaria</taxon>
        <taxon>Cercozoa</taxon>
        <taxon>Chlorarachniophyceae</taxon>
        <taxon>Lotharella</taxon>
    </lineage>
</organism>
<feature type="region of interest" description="Disordered" evidence="1">
    <location>
        <begin position="429"/>
        <end position="452"/>
    </location>
</feature>
<dbReference type="Gene3D" id="2.20.70.10">
    <property type="match status" value="1"/>
</dbReference>
<feature type="transmembrane region" description="Helical" evidence="2">
    <location>
        <begin position="368"/>
        <end position="387"/>
    </location>
</feature>
<feature type="signal peptide" evidence="3">
    <location>
        <begin position="1"/>
        <end position="21"/>
    </location>
</feature>
<evidence type="ECO:0000256" key="3">
    <source>
        <dbReference type="SAM" id="SignalP"/>
    </source>
</evidence>
<evidence type="ECO:0000313" key="5">
    <source>
        <dbReference type="EMBL" id="CAE0658181.1"/>
    </source>
</evidence>
<sequence>MNPCCPFVAGILLLMAKGAKGHSWLACSDYDPTTSTCRGYARNWYQVMAGQTFSTDRGRDNRPGVNFPAGLVCDQSKEARTNPVSNAYDATYPMATLTQGQTVTWRWPAKNHATVGVQRGVQVFISPTPDASTDAFIPTPIAQMDFSACNPRQANVDAADCQDTWVVPMNTQPGVHTLMWWWEFNQGEFYNSCADVTILASSGGGSPAPGPAPIAPANNYYTGLVCPPVAIRGDNGYQFDVQVTYTATANAVIGVDVVPEGEQRSVGRGIVNVGATTDRTQLAIITVTLTEELSIPSVISSTHMLRAWALDETSYDASNGYPTASAEAFSPLEIAEEYKTLEGCSSVGSSKSSDNDDEELRESKNATAALAVLFTLLMVAVIVYIAYRCNAFEAWGCPTEDSRETHKSVADHSKASEIKMVDAAALGGTLEAPDMDRSRSPSPARNPRVEGWTKHIDEISGKEYWFHGDTGESRWEPPAGYEV</sequence>
<keyword evidence="3" id="KW-0732">Signal</keyword>
<dbReference type="CDD" id="cd00201">
    <property type="entry name" value="WW"/>
    <property type="match status" value="1"/>
</dbReference>
<name>A0A7S3YPU9_9EUKA</name>
<keyword evidence="2" id="KW-1133">Transmembrane helix</keyword>
<dbReference type="SMART" id="SM00456">
    <property type="entry name" value="WW"/>
    <property type="match status" value="1"/>
</dbReference>
<keyword evidence="2" id="KW-0472">Membrane</keyword>
<dbReference type="EMBL" id="HBIV01013237">
    <property type="protein sequence ID" value="CAE0658181.1"/>
    <property type="molecule type" value="Transcribed_RNA"/>
</dbReference>
<dbReference type="InterPro" id="IPR001202">
    <property type="entry name" value="WW_dom"/>
</dbReference>
<feature type="domain" description="WW" evidence="4">
    <location>
        <begin position="446"/>
        <end position="480"/>
    </location>
</feature>
<gene>
    <name evidence="5" type="ORF">LGLO00237_LOCUS9751</name>
</gene>
<dbReference type="PANTHER" id="PTHR35559:SF1">
    <property type="entry name" value="CHITIN-BINDING TYPE-4 DOMAIN-CONTAINING PROTEIN"/>
    <property type="match status" value="1"/>
</dbReference>
<accession>A0A7S3YPU9</accession>
<evidence type="ECO:0000256" key="2">
    <source>
        <dbReference type="SAM" id="Phobius"/>
    </source>
</evidence>
<reference evidence="5" key="1">
    <citation type="submission" date="2021-01" db="EMBL/GenBank/DDBJ databases">
        <authorList>
            <person name="Corre E."/>
            <person name="Pelletier E."/>
            <person name="Niang G."/>
            <person name="Scheremetjew M."/>
            <person name="Finn R."/>
            <person name="Kale V."/>
            <person name="Holt S."/>
            <person name="Cochrane G."/>
            <person name="Meng A."/>
            <person name="Brown T."/>
            <person name="Cohen L."/>
        </authorList>
    </citation>
    <scope>NUCLEOTIDE SEQUENCE</scope>
    <source>
        <strain evidence="5">CCCM811</strain>
    </source>
</reference>
<feature type="chain" id="PRO_5030558661" description="WW domain-containing protein" evidence="3">
    <location>
        <begin position="22"/>
        <end position="483"/>
    </location>
</feature>
<dbReference type="AlphaFoldDB" id="A0A7S3YPU9"/>
<evidence type="ECO:0000259" key="4">
    <source>
        <dbReference type="PROSITE" id="PS50020"/>
    </source>
</evidence>
<protein>
    <recommendedName>
        <fullName evidence="4">WW domain-containing protein</fullName>
    </recommendedName>
</protein>
<dbReference type="InterPro" id="IPR036020">
    <property type="entry name" value="WW_dom_sf"/>
</dbReference>
<dbReference type="PROSITE" id="PS50020">
    <property type="entry name" value="WW_DOMAIN_2"/>
    <property type="match status" value="1"/>
</dbReference>
<dbReference type="PROSITE" id="PS01159">
    <property type="entry name" value="WW_DOMAIN_1"/>
    <property type="match status" value="1"/>
</dbReference>
<proteinExistence type="predicted"/>